<keyword evidence="2" id="KW-1185">Reference proteome</keyword>
<reference evidence="2" key="1">
    <citation type="journal article" date="2019" name="Int. J. Syst. Evol. Microbiol.">
        <title>The Global Catalogue of Microorganisms (GCM) 10K type strain sequencing project: providing services to taxonomists for standard genome sequencing and annotation.</title>
        <authorList>
            <consortium name="The Broad Institute Genomics Platform"/>
            <consortium name="The Broad Institute Genome Sequencing Center for Infectious Disease"/>
            <person name="Wu L."/>
            <person name="Ma J."/>
        </authorList>
    </citation>
    <scope>NUCLEOTIDE SEQUENCE [LARGE SCALE GENOMIC DNA]</scope>
    <source>
        <strain evidence="2">CGMCC 4.7357</strain>
    </source>
</reference>
<dbReference type="Proteomes" id="UP001595997">
    <property type="component" value="Unassembled WGS sequence"/>
</dbReference>
<evidence type="ECO:0000313" key="1">
    <source>
        <dbReference type="EMBL" id="MFC4497894.1"/>
    </source>
</evidence>
<sequence length="63" mass="7206">MTHTLIKGQVAWIFGGHVHPPFRADFDADVEAAMEWAEGFIGSRQDWRHSRDANGTHRWEATT</sequence>
<organism evidence="1 2">
    <name type="scientific">Streptomyces ovatisporus</name>
    <dbReference type="NCBI Taxonomy" id="1128682"/>
    <lineage>
        <taxon>Bacteria</taxon>
        <taxon>Bacillati</taxon>
        <taxon>Actinomycetota</taxon>
        <taxon>Actinomycetes</taxon>
        <taxon>Kitasatosporales</taxon>
        <taxon>Streptomycetaceae</taxon>
        <taxon>Streptomyces</taxon>
    </lineage>
</organism>
<name>A0ABV9ADF0_9ACTN</name>
<protein>
    <recommendedName>
        <fullName evidence="3">Metallophosphoesterase</fullName>
    </recommendedName>
</protein>
<evidence type="ECO:0000313" key="2">
    <source>
        <dbReference type="Proteomes" id="UP001595997"/>
    </source>
</evidence>
<dbReference type="EMBL" id="JBHSFH010000029">
    <property type="protein sequence ID" value="MFC4497894.1"/>
    <property type="molecule type" value="Genomic_DNA"/>
</dbReference>
<dbReference type="RefSeq" id="WP_386452930.1">
    <property type="nucleotide sequence ID" value="NZ_JBHSFH010000029.1"/>
</dbReference>
<comment type="caution">
    <text evidence="1">The sequence shown here is derived from an EMBL/GenBank/DDBJ whole genome shotgun (WGS) entry which is preliminary data.</text>
</comment>
<evidence type="ECO:0008006" key="3">
    <source>
        <dbReference type="Google" id="ProtNLM"/>
    </source>
</evidence>
<proteinExistence type="predicted"/>
<accession>A0ABV9ADF0</accession>
<gene>
    <name evidence="1" type="ORF">ACFPA8_27580</name>
</gene>